<gene>
    <name evidence="3" type="ORF">GMPD_02740</name>
    <name evidence="4" type="ORF">M1B72_21870</name>
</gene>
<dbReference type="InterPro" id="IPR029069">
    <property type="entry name" value="HotDog_dom_sf"/>
</dbReference>
<keyword evidence="6" id="KW-1185">Reference proteome</keyword>
<name>A0A6V8MQL4_9BACT</name>
<dbReference type="PANTHER" id="PTHR31793">
    <property type="entry name" value="4-HYDROXYBENZOYL-COA THIOESTERASE FAMILY MEMBER"/>
    <property type="match status" value="1"/>
</dbReference>
<dbReference type="AlphaFoldDB" id="A0A6V8MQL4"/>
<evidence type="ECO:0000313" key="4">
    <source>
        <dbReference type="EMBL" id="UPU36053.1"/>
    </source>
</evidence>
<dbReference type="Proteomes" id="UP000568888">
    <property type="component" value="Unassembled WGS sequence"/>
</dbReference>
<organism evidence="3 5">
    <name type="scientific">Geomonas paludis</name>
    <dbReference type="NCBI Taxonomy" id="2740185"/>
    <lineage>
        <taxon>Bacteria</taxon>
        <taxon>Pseudomonadati</taxon>
        <taxon>Thermodesulfobacteriota</taxon>
        <taxon>Desulfuromonadia</taxon>
        <taxon>Geobacterales</taxon>
        <taxon>Geobacteraceae</taxon>
        <taxon>Geomonas</taxon>
    </lineage>
</organism>
<keyword evidence="2" id="KW-0378">Hydrolase</keyword>
<protein>
    <submittedName>
        <fullName evidence="3">4-hydroxybenzoyl-CoA thioesterase</fullName>
    </submittedName>
    <submittedName>
        <fullName evidence="4">Acyl-CoA thioesterase</fullName>
    </submittedName>
</protein>
<dbReference type="EMBL" id="CP096574">
    <property type="protein sequence ID" value="UPU36053.1"/>
    <property type="molecule type" value="Genomic_DNA"/>
</dbReference>
<evidence type="ECO:0000256" key="1">
    <source>
        <dbReference type="ARBA" id="ARBA00005953"/>
    </source>
</evidence>
<reference evidence="4" key="3">
    <citation type="submission" date="2022-04" db="EMBL/GenBank/DDBJ databases">
        <authorList>
            <person name="Liu G."/>
        </authorList>
    </citation>
    <scope>NUCLEOTIDE SEQUENCE</scope>
    <source>
        <strain evidence="4">RG22</strain>
    </source>
</reference>
<reference evidence="5" key="1">
    <citation type="submission" date="2020-06" db="EMBL/GenBank/DDBJ databases">
        <title>Draft genomic sequecing of Geomonas sp. Red736.</title>
        <authorList>
            <person name="Itoh H."/>
            <person name="Xu Z.X."/>
            <person name="Ushijima N."/>
            <person name="Masuda Y."/>
            <person name="Shiratori Y."/>
            <person name="Senoo K."/>
        </authorList>
    </citation>
    <scope>NUCLEOTIDE SEQUENCE [LARGE SCALE GENOMIC DNA]</scope>
    <source>
        <strain evidence="5">Red736</strain>
    </source>
</reference>
<dbReference type="InterPro" id="IPR050563">
    <property type="entry name" value="4-hydroxybenzoyl-CoA_TE"/>
</dbReference>
<evidence type="ECO:0000313" key="6">
    <source>
        <dbReference type="Proteomes" id="UP000831485"/>
    </source>
</evidence>
<dbReference type="SUPFAM" id="SSF54637">
    <property type="entry name" value="Thioesterase/thiol ester dehydrase-isomerase"/>
    <property type="match status" value="1"/>
</dbReference>
<proteinExistence type="inferred from homology"/>
<dbReference type="GO" id="GO:0047617">
    <property type="term" value="F:fatty acyl-CoA hydrolase activity"/>
    <property type="evidence" value="ECO:0007669"/>
    <property type="project" value="TreeGrafter"/>
</dbReference>
<evidence type="ECO:0000313" key="5">
    <source>
        <dbReference type="Proteomes" id="UP000568888"/>
    </source>
</evidence>
<sequence length="153" mass="17801">MTRAYFTPVAGGPPPLRITVERQVRFEEVDPLNIVWHGRYPSYFEDARVAFGEKYGLGYLDCYQRGILTPIKKMHVDYFRPLAFPERFTIEGILHFTTAARLNFEFVIRNQRGEVTCTGYTVQMMLDTNQEIMLVPPPFIEEFLGRWQQGALS</sequence>
<accession>A0A6V8MQL4</accession>
<dbReference type="Pfam" id="PF13279">
    <property type="entry name" value="4HBT_2"/>
    <property type="match status" value="1"/>
</dbReference>
<evidence type="ECO:0000256" key="2">
    <source>
        <dbReference type="ARBA" id="ARBA00022801"/>
    </source>
</evidence>
<dbReference type="EMBL" id="BLXY01000001">
    <property type="protein sequence ID" value="GFO62355.1"/>
    <property type="molecule type" value="Genomic_DNA"/>
</dbReference>
<dbReference type="PANTHER" id="PTHR31793:SF27">
    <property type="entry name" value="NOVEL THIOESTERASE SUPERFAMILY DOMAIN AND SAPOSIN A-TYPE DOMAIN CONTAINING PROTEIN (0610012H03RIK)"/>
    <property type="match status" value="1"/>
</dbReference>
<comment type="similarity">
    <text evidence="1">Belongs to the 4-hydroxybenzoyl-CoA thioesterase family.</text>
</comment>
<dbReference type="RefSeq" id="WP_183344298.1">
    <property type="nucleotide sequence ID" value="NZ_BLXY01000001.1"/>
</dbReference>
<evidence type="ECO:0000313" key="3">
    <source>
        <dbReference type="EMBL" id="GFO62355.1"/>
    </source>
</evidence>
<reference evidence="3" key="2">
    <citation type="journal article" date="2021" name="Int. J. Syst. Evol. Microbiol.">
        <title>Geomonas silvestris sp. nov., Geomonas paludis sp. nov. and Geomonas limicola sp. nov., isolated from terrestrial environments, and emended description of the genus Geomonas.</title>
        <authorList>
            <person name="Itoh H."/>
            <person name="Xu Z."/>
            <person name="Masuda Y."/>
            <person name="Ushijima N."/>
            <person name="Hayakawa C."/>
            <person name="Shiratori Y."/>
            <person name="Senoo K."/>
        </authorList>
    </citation>
    <scope>NUCLEOTIDE SEQUENCE</scope>
    <source>
        <strain evidence="3">Red736</strain>
    </source>
</reference>
<dbReference type="Gene3D" id="3.10.129.10">
    <property type="entry name" value="Hotdog Thioesterase"/>
    <property type="match status" value="1"/>
</dbReference>
<dbReference type="CDD" id="cd00586">
    <property type="entry name" value="4HBT"/>
    <property type="match status" value="1"/>
</dbReference>
<dbReference type="Proteomes" id="UP000831485">
    <property type="component" value="Chromosome"/>
</dbReference>